<feature type="compositionally biased region" description="Low complexity" evidence="1">
    <location>
        <begin position="30"/>
        <end position="42"/>
    </location>
</feature>
<name>C5DDY1_LACTC</name>
<gene>
    <name evidence="2" type="ordered locus">KLTH0C04730g</name>
</gene>
<feature type="compositionally biased region" description="Basic and acidic residues" evidence="1">
    <location>
        <begin position="136"/>
        <end position="164"/>
    </location>
</feature>
<feature type="compositionally biased region" description="Polar residues" evidence="1">
    <location>
        <begin position="1"/>
        <end position="13"/>
    </location>
</feature>
<organism evidence="2 3">
    <name type="scientific">Lachancea thermotolerans (strain ATCC 56472 / CBS 6340 / NRRL Y-8284)</name>
    <name type="common">Yeast</name>
    <name type="synonym">Kluyveromyces thermotolerans</name>
    <dbReference type="NCBI Taxonomy" id="559295"/>
    <lineage>
        <taxon>Eukaryota</taxon>
        <taxon>Fungi</taxon>
        <taxon>Dikarya</taxon>
        <taxon>Ascomycota</taxon>
        <taxon>Saccharomycotina</taxon>
        <taxon>Saccharomycetes</taxon>
        <taxon>Saccharomycetales</taxon>
        <taxon>Saccharomycetaceae</taxon>
        <taxon>Lachancea</taxon>
    </lineage>
</organism>
<evidence type="ECO:0000313" key="2">
    <source>
        <dbReference type="EMBL" id="CAR21992.1"/>
    </source>
</evidence>
<sequence length="224" mass="24756">MSLNSSIWASPSTDSEDRSALDSKTNGLGSSMWASASVSSTQRKSRRKSSSCNRKKEPSRTNKQEKPSKPSTGNALAARLGMLDLNKPLDSPQKQEGPKKNRRASPPQEKKSSNSLAARLGMVEDSESSGDSDSEDVTRPSTSDKKSIFDRIKPKRETKNDSSLERGSGAGKQAAKHGSKMELLKQKVEEQKRIKETNQHKSQQTELLKDFLNDDASFNWEDEL</sequence>
<protein>
    <submittedName>
        <fullName evidence="2">KLTH0C04730p</fullName>
    </submittedName>
</protein>
<dbReference type="InParanoid" id="C5DDY1"/>
<dbReference type="OrthoDB" id="4036638at2759"/>
<feature type="compositionally biased region" description="Basic and acidic residues" evidence="1">
    <location>
        <begin position="179"/>
        <end position="199"/>
    </location>
</feature>
<evidence type="ECO:0000313" key="3">
    <source>
        <dbReference type="Proteomes" id="UP000002036"/>
    </source>
</evidence>
<dbReference type="STRING" id="559295.C5DDY1"/>
<dbReference type="OMA" id="PLEWDEN"/>
<dbReference type="KEGG" id="lth:KLTH0C04730g"/>
<dbReference type="Proteomes" id="UP000002036">
    <property type="component" value="Chromosome C"/>
</dbReference>
<dbReference type="InterPro" id="IPR020401">
    <property type="entry name" value="mRNA_transport_factor_GFD1"/>
</dbReference>
<keyword evidence="3" id="KW-1185">Reference proteome</keyword>
<evidence type="ECO:0000256" key="1">
    <source>
        <dbReference type="SAM" id="MobiDB-lite"/>
    </source>
</evidence>
<feature type="compositionally biased region" description="Basic and acidic residues" evidence="1">
    <location>
        <begin position="54"/>
        <end position="68"/>
    </location>
</feature>
<dbReference type="AlphaFoldDB" id="C5DDY1"/>
<dbReference type="EMBL" id="CU928167">
    <property type="protein sequence ID" value="CAR21992.1"/>
    <property type="molecule type" value="Genomic_DNA"/>
</dbReference>
<reference evidence="2 3" key="1">
    <citation type="journal article" date="2009" name="Genome Res.">
        <title>Comparative genomics of protoploid Saccharomycetaceae.</title>
        <authorList>
            <consortium name="The Genolevures Consortium"/>
            <person name="Souciet J.-L."/>
            <person name="Dujon B."/>
            <person name="Gaillardin C."/>
            <person name="Johnston M."/>
            <person name="Baret P.V."/>
            <person name="Cliften P."/>
            <person name="Sherman D.J."/>
            <person name="Weissenbach J."/>
            <person name="Westhof E."/>
            <person name="Wincker P."/>
            <person name="Jubin C."/>
            <person name="Poulain J."/>
            <person name="Barbe V."/>
            <person name="Segurens B."/>
            <person name="Artiguenave F."/>
            <person name="Anthouard V."/>
            <person name="Vacherie B."/>
            <person name="Val M.-E."/>
            <person name="Fulton R.S."/>
            <person name="Minx P."/>
            <person name="Wilson R."/>
            <person name="Durrens P."/>
            <person name="Jean G."/>
            <person name="Marck C."/>
            <person name="Martin T."/>
            <person name="Nikolski M."/>
            <person name="Rolland T."/>
            <person name="Seret M.-L."/>
            <person name="Casaregola S."/>
            <person name="Despons L."/>
            <person name="Fairhead C."/>
            <person name="Fischer G."/>
            <person name="Lafontaine I."/>
            <person name="Leh V."/>
            <person name="Lemaire M."/>
            <person name="de Montigny J."/>
            <person name="Neuveglise C."/>
            <person name="Thierry A."/>
            <person name="Blanc-Lenfle I."/>
            <person name="Bleykasten C."/>
            <person name="Diffels J."/>
            <person name="Fritsch E."/>
            <person name="Frangeul L."/>
            <person name="Goeffon A."/>
            <person name="Jauniaux N."/>
            <person name="Kachouri-Lafond R."/>
            <person name="Payen C."/>
            <person name="Potier S."/>
            <person name="Pribylova L."/>
            <person name="Ozanne C."/>
            <person name="Richard G.-F."/>
            <person name="Sacerdot C."/>
            <person name="Straub M.-L."/>
            <person name="Talla E."/>
        </authorList>
    </citation>
    <scope>NUCLEOTIDE SEQUENCE [LARGE SCALE GENOMIC DNA]</scope>
    <source>
        <strain evidence="3">ATCC 56472 / CBS 6340 / NRRL Y-8284</strain>
    </source>
</reference>
<dbReference type="Pfam" id="PF17331">
    <property type="entry name" value="GFD1"/>
    <property type="match status" value="1"/>
</dbReference>
<dbReference type="RefSeq" id="XP_002552430.1">
    <property type="nucleotide sequence ID" value="XM_002552384.1"/>
</dbReference>
<feature type="region of interest" description="Disordered" evidence="1">
    <location>
        <begin position="1"/>
        <end position="207"/>
    </location>
</feature>
<accession>C5DDY1</accession>
<dbReference type="eggNOG" id="ENOG502SDHJ">
    <property type="taxonomic scope" value="Eukaryota"/>
</dbReference>
<dbReference type="HOGENOM" id="CLU_1230131_0_0_1"/>
<feature type="compositionally biased region" description="Acidic residues" evidence="1">
    <location>
        <begin position="124"/>
        <end position="135"/>
    </location>
</feature>
<dbReference type="GeneID" id="8291297"/>
<proteinExistence type="predicted"/>